<evidence type="ECO:0000313" key="2">
    <source>
        <dbReference type="Proteomes" id="UP000228535"/>
    </source>
</evidence>
<dbReference type="Proteomes" id="UP000228535">
    <property type="component" value="Unassembled WGS sequence"/>
</dbReference>
<dbReference type="EMBL" id="PGFA01000002">
    <property type="protein sequence ID" value="PJJ54544.1"/>
    <property type="molecule type" value="Genomic_DNA"/>
</dbReference>
<dbReference type="AlphaFoldDB" id="A0A2M9B9C6"/>
<gene>
    <name evidence="1" type="ORF">CLV45_2885</name>
</gene>
<keyword evidence="2" id="KW-1185">Reference proteome</keyword>
<proteinExistence type="predicted"/>
<sequence>MKSRIEGAYPHGSTCIVHHTRTVRRVFDCPIRKRALYRTGKRDPDLDFEIKNPTGRDFYTISVDGCLYPTSKSPKRCDYAVFWNDTIVFIEFKLGMPVGRTTKVPVRMRQALDQLIPTIRRFERHGIFVANTKIEAVAFVSRHLPRPLNSISMQAAKDRLKTAFPTLNIRFKVTKSRSI</sequence>
<evidence type="ECO:0000313" key="1">
    <source>
        <dbReference type="EMBL" id="PJJ54544.1"/>
    </source>
</evidence>
<reference evidence="1 2" key="1">
    <citation type="submission" date="2017-11" db="EMBL/GenBank/DDBJ databases">
        <title>Genomic Encyclopedia of Archaeal and Bacterial Type Strains, Phase II (KMG-II): From Individual Species to Whole Genera.</title>
        <authorList>
            <person name="Goeker M."/>
        </authorList>
    </citation>
    <scope>NUCLEOTIDE SEQUENCE [LARGE SCALE GENOMIC DNA]</scope>
    <source>
        <strain evidence="1 2">DSM 11115</strain>
    </source>
</reference>
<accession>A0A2M9B9C6</accession>
<comment type="caution">
    <text evidence="1">The sequence shown here is derived from an EMBL/GenBank/DDBJ whole genome shotgun (WGS) entry which is preliminary data.</text>
</comment>
<protein>
    <submittedName>
        <fullName evidence="1">Uncharacterized protein</fullName>
    </submittedName>
</protein>
<name>A0A2M9B9C6_9BACT</name>
<organism evidence="1 2">
    <name type="scientific">Hymenobacter chitinivorans DSM 11115</name>
    <dbReference type="NCBI Taxonomy" id="1121954"/>
    <lineage>
        <taxon>Bacteria</taxon>
        <taxon>Pseudomonadati</taxon>
        <taxon>Bacteroidota</taxon>
        <taxon>Cytophagia</taxon>
        <taxon>Cytophagales</taxon>
        <taxon>Hymenobacteraceae</taxon>
        <taxon>Hymenobacter</taxon>
    </lineage>
</organism>